<dbReference type="Pfam" id="PF11964">
    <property type="entry name" value="SpoIIAA-like"/>
    <property type="match status" value="1"/>
</dbReference>
<evidence type="ECO:0008006" key="3">
    <source>
        <dbReference type="Google" id="ProtNLM"/>
    </source>
</evidence>
<dbReference type="EMBL" id="MDZA01000354">
    <property type="protein sequence ID" value="OGX87511.1"/>
    <property type="molecule type" value="Genomic_DNA"/>
</dbReference>
<dbReference type="AlphaFoldDB" id="A0A1G1T9H4"/>
<name>A0A1G1T9H4_9BACT</name>
<gene>
    <name evidence="1" type="ORF">BEN49_10615</name>
</gene>
<dbReference type="Proteomes" id="UP000177506">
    <property type="component" value="Unassembled WGS sequence"/>
</dbReference>
<keyword evidence="2" id="KW-1185">Reference proteome</keyword>
<sequence>MFKAVDYPDQNLLSFTMAGQLSKADYAAVVPTLTQKVQRWDKVNVYLEIGDMDAVTLPAMWEEFWQDIKHFNDFNRAAVVSDDSLLLQAAAALTGAFTPAEVKHFPTAEKAAALRWALGSEPTAGEVTNAFYSS</sequence>
<evidence type="ECO:0000313" key="2">
    <source>
        <dbReference type="Proteomes" id="UP000177506"/>
    </source>
</evidence>
<evidence type="ECO:0000313" key="1">
    <source>
        <dbReference type="EMBL" id="OGX87511.1"/>
    </source>
</evidence>
<reference evidence="1 2" key="1">
    <citation type="submission" date="2016-08" db="EMBL/GenBank/DDBJ databases">
        <title>Hymenobacter coccineus sp. nov., Hymenobacter lapidarius sp. nov. and Hymenobacter glacialis sp. nov., isolated from Antarctic soil.</title>
        <authorList>
            <person name="Sedlacek I."/>
            <person name="Kralova S."/>
            <person name="Kyrova K."/>
            <person name="Maslanova I."/>
            <person name="Stankova E."/>
            <person name="Vrbovska V."/>
            <person name="Nemec M."/>
            <person name="Bartak M."/>
            <person name="Svec P."/>
            <person name="Busse H.-J."/>
            <person name="Pantucek R."/>
        </authorList>
    </citation>
    <scope>NUCLEOTIDE SEQUENCE [LARGE SCALE GENOMIC DNA]</scope>
    <source>
        <strain evidence="1 2">CCM 8649</strain>
    </source>
</reference>
<accession>A0A1G1T9H4</accession>
<proteinExistence type="predicted"/>
<dbReference type="Gene3D" id="3.40.50.10600">
    <property type="entry name" value="SpoIIaa-like domains"/>
    <property type="match status" value="1"/>
</dbReference>
<organism evidence="1 2">
    <name type="scientific">Hymenobacter coccineus</name>
    <dbReference type="NCBI Taxonomy" id="1908235"/>
    <lineage>
        <taxon>Bacteria</taxon>
        <taxon>Pseudomonadati</taxon>
        <taxon>Bacteroidota</taxon>
        <taxon>Cytophagia</taxon>
        <taxon>Cytophagales</taxon>
        <taxon>Hymenobacteraceae</taxon>
        <taxon>Hymenobacter</taxon>
    </lineage>
</organism>
<comment type="caution">
    <text evidence="1">The sequence shown here is derived from an EMBL/GenBank/DDBJ whole genome shotgun (WGS) entry which is preliminary data.</text>
</comment>
<dbReference type="InterPro" id="IPR036513">
    <property type="entry name" value="STAS_dom_sf"/>
</dbReference>
<dbReference type="RefSeq" id="WP_070745631.1">
    <property type="nucleotide sequence ID" value="NZ_MDZA01000354.1"/>
</dbReference>
<dbReference type="SUPFAM" id="SSF52091">
    <property type="entry name" value="SpoIIaa-like"/>
    <property type="match status" value="1"/>
</dbReference>
<dbReference type="InterPro" id="IPR021866">
    <property type="entry name" value="SpoIIAA-like"/>
</dbReference>
<dbReference type="OrthoDB" id="9811577at2"/>
<dbReference type="InterPro" id="IPR038396">
    <property type="entry name" value="SpoIIAA-like_sf"/>
</dbReference>
<protein>
    <recommendedName>
        <fullName evidence="3">STAS/SEC14 domain-containing protein</fullName>
    </recommendedName>
</protein>